<accession>A0A9N9ILC3</accession>
<keyword evidence="3" id="KW-1185">Reference proteome</keyword>
<sequence length="51" mass="6137">TALTDAQKHEFCTYAHNNKMTRTKYIDWIEEKWGVRVHESTITRILQTKDK</sequence>
<proteinExistence type="predicted"/>
<organism evidence="2 3">
    <name type="scientific">Racocetra fulgida</name>
    <dbReference type="NCBI Taxonomy" id="60492"/>
    <lineage>
        <taxon>Eukaryota</taxon>
        <taxon>Fungi</taxon>
        <taxon>Fungi incertae sedis</taxon>
        <taxon>Mucoromycota</taxon>
        <taxon>Glomeromycotina</taxon>
        <taxon>Glomeromycetes</taxon>
        <taxon>Diversisporales</taxon>
        <taxon>Gigasporaceae</taxon>
        <taxon>Racocetra</taxon>
    </lineage>
</organism>
<dbReference type="OrthoDB" id="2433378at2759"/>
<comment type="caution">
    <text evidence="2">The sequence shown here is derived from an EMBL/GenBank/DDBJ whole genome shotgun (WGS) entry which is preliminary data.</text>
</comment>
<dbReference type="EMBL" id="CAJVPZ010032544">
    <property type="protein sequence ID" value="CAG8742150.1"/>
    <property type="molecule type" value="Genomic_DNA"/>
</dbReference>
<evidence type="ECO:0000259" key="1">
    <source>
        <dbReference type="Pfam" id="PF18107"/>
    </source>
</evidence>
<feature type="domain" description="ARS-binding protein 1 N-terminal" evidence="1">
    <location>
        <begin position="2"/>
        <end position="47"/>
    </location>
</feature>
<protein>
    <submittedName>
        <fullName evidence="2">13824_t:CDS:1</fullName>
    </submittedName>
</protein>
<gene>
    <name evidence="2" type="ORF">RFULGI_LOCUS12953</name>
</gene>
<dbReference type="Proteomes" id="UP000789396">
    <property type="component" value="Unassembled WGS sequence"/>
</dbReference>
<dbReference type="Gene3D" id="1.10.10.60">
    <property type="entry name" value="Homeodomain-like"/>
    <property type="match status" value="1"/>
</dbReference>
<name>A0A9N9ILC3_9GLOM</name>
<dbReference type="Pfam" id="PF18107">
    <property type="entry name" value="HTH_ABP1_N"/>
    <property type="match status" value="1"/>
</dbReference>
<reference evidence="2" key="1">
    <citation type="submission" date="2021-06" db="EMBL/GenBank/DDBJ databases">
        <authorList>
            <person name="Kallberg Y."/>
            <person name="Tangrot J."/>
            <person name="Rosling A."/>
        </authorList>
    </citation>
    <scope>NUCLEOTIDE SEQUENCE</scope>
    <source>
        <strain evidence="2">IN212</strain>
    </source>
</reference>
<dbReference type="AlphaFoldDB" id="A0A9N9ILC3"/>
<evidence type="ECO:0000313" key="3">
    <source>
        <dbReference type="Proteomes" id="UP000789396"/>
    </source>
</evidence>
<evidence type="ECO:0000313" key="2">
    <source>
        <dbReference type="EMBL" id="CAG8742150.1"/>
    </source>
</evidence>
<feature type="non-terminal residue" evidence="2">
    <location>
        <position position="1"/>
    </location>
</feature>
<dbReference type="InterPro" id="IPR041188">
    <property type="entry name" value="HTH_ABP1_N"/>
</dbReference>